<reference evidence="3 4" key="1">
    <citation type="submission" date="2022-12" db="EMBL/GenBank/DDBJ databases">
        <title>Genomic features and morphological characterization of a novel Knufia sp. strain isolated from spacecraft assembly facility.</title>
        <authorList>
            <person name="Teixeira M."/>
            <person name="Chander A.M."/>
            <person name="Stajich J.E."/>
            <person name="Venkateswaran K."/>
        </authorList>
    </citation>
    <scope>NUCLEOTIDE SEQUENCE [LARGE SCALE GENOMIC DNA]</scope>
    <source>
        <strain evidence="3 4">FJI-L2-BK-P2</strain>
    </source>
</reference>
<accession>A0AAN8I780</accession>
<dbReference type="Gene3D" id="2.120.10.70">
    <property type="entry name" value="Fucose-specific lectin"/>
    <property type="match status" value="1"/>
</dbReference>
<dbReference type="AlphaFoldDB" id="A0AAN8I780"/>
<evidence type="ECO:0008006" key="5">
    <source>
        <dbReference type="Google" id="ProtNLM"/>
    </source>
</evidence>
<feature type="compositionally biased region" description="Polar residues" evidence="1">
    <location>
        <begin position="184"/>
        <end position="202"/>
    </location>
</feature>
<dbReference type="SUPFAM" id="SSF89372">
    <property type="entry name" value="Fucose-specific lectin"/>
    <property type="match status" value="1"/>
</dbReference>
<comment type="caution">
    <text evidence="3">The sequence shown here is derived from an EMBL/GenBank/DDBJ whole genome shotgun (WGS) entry which is preliminary data.</text>
</comment>
<sequence>MSTSTPTAPFESVRSAEPESALTSQTTAQNTGSDADRSKHFSDLEVDGRKHYSDLETIQPDHSTLEVAASHGRVESLGHSNLQAYHPGVSDIGQSSGPYPYHPGVNKVSEGPILDEKPAGKADKAEKRRICGLRRRNFWIVLALALVIVIAAAVGGGVGGTINKSSSRSNSSSVPSNASPTDSGGESNANSTTDVDPSNGIRTNTNLATVAWRVSDSRYQYRVYYQGEDDSLKESAYDSTDGSWTVSTLVDGSAVAPNTTIAAAASKSATDTDGNTPVHVYYFDHNLNICSFVTGPGGGTSASGPQLVPNMDQTTLPEIAAYYFDCELCSKNIVLAGSTQGSVVWMNMTSTGGFESTFTDMNIDVMDGSSLAFQPYSITGYADQLNLYYQSSNGQLVLASWFSDQYQSDNGLNLASNNGWQMSGDNSAVTSLPANASFAVTYLGDSNGSPAFVEAISTASNPSEFQVSHWTSNSWQSTNVPDVFTALSENTAVAAHWYQRAYAIRDGALVQFSIHDDGVTWTVQSTVPTL</sequence>
<feature type="compositionally biased region" description="Polar residues" evidence="1">
    <location>
        <begin position="21"/>
        <end position="33"/>
    </location>
</feature>
<feature type="transmembrane region" description="Helical" evidence="2">
    <location>
        <begin position="138"/>
        <end position="162"/>
    </location>
</feature>
<feature type="region of interest" description="Disordered" evidence="1">
    <location>
        <begin position="1"/>
        <end position="45"/>
    </location>
</feature>
<protein>
    <recommendedName>
        <fullName evidence="5">Fucose-specific lectin</fullName>
    </recommendedName>
</protein>
<keyword evidence="2" id="KW-1133">Transmembrane helix</keyword>
<proteinExistence type="predicted"/>
<evidence type="ECO:0000313" key="4">
    <source>
        <dbReference type="Proteomes" id="UP001316803"/>
    </source>
</evidence>
<evidence type="ECO:0000313" key="3">
    <source>
        <dbReference type="EMBL" id="KAK5957842.1"/>
    </source>
</evidence>
<keyword evidence="2" id="KW-0472">Membrane</keyword>
<name>A0AAN8I780_9EURO</name>
<feature type="region of interest" description="Disordered" evidence="1">
    <location>
        <begin position="163"/>
        <end position="202"/>
    </location>
</feature>
<gene>
    <name evidence="3" type="ORF">OHC33_001031</name>
</gene>
<keyword evidence="2" id="KW-0812">Transmembrane</keyword>
<feature type="compositionally biased region" description="Basic and acidic residues" evidence="1">
    <location>
        <begin position="114"/>
        <end position="126"/>
    </location>
</feature>
<dbReference type="EMBL" id="JAKLMC020000002">
    <property type="protein sequence ID" value="KAK5957842.1"/>
    <property type="molecule type" value="Genomic_DNA"/>
</dbReference>
<dbReference type="Proteomes" id="UP001316803">
    <property type="component" value="Unassembled WGS sequence"/>
</dbReference>
<evidence type="ECO:0000256" key="1">
    <source>
        <dbReference type="SAM" id="MobiDB-lite"/>
    </source>
</evidence>
<organism evidence="3 4">
    <name type="scientific">Knufia fluminis</name>
    <dbReference type="NCBI Taxonomy" id="191047"/>
    <lineage>
        <taxon>Eukaryota</taxon>
        <taxon>Fungi</taxon>
        <taxon>Dikarya</taxon>
        <taxon>Ascomycota</taxon>
        <taxon>Pezizomycotina</taxon>
        <taxon>Eurotiomycetes</taxon>
        <taxon>Chaetothyriomycetidae</taxon>
        <taxon>Chaetothyriales</taxon>
        <taxon>Trichomeriaceae</taxon>
        <taxon>Knufia</taxon>
    </lineage>
</organism>
<evidence type="ECO:0000256" key="2">
    <source>
        <dbReference type="SAM" id="Phobius"/>
    </source>
</evidence>
<feature type="compositionally biased region" description="Basic and acidic residues" evidence="1">
    <location>
        <begin position="34"/>
        <end position="45"/>
    </location>
</feature>
<feature type="region of interest" description="Disordered" evidence="1">
    <location>
        <begin position="106"/>
        <end position="126"/>
    </location>
</feature>
<feature type="compositionally biased region" description="Low complexity" evidence="1">
    <location>
        <begin position="165"/>
        <end position="183"/>
    </location>
</feature>
<keyword evidence="4" id="KW-1185">Reference proteome</keyword>